<evidence type="ECO:0000256" key="3">
    <source>
        <dbReference type="ARBA" id="ARBA00061655"/>
    </source>
</evidence>
<dbReference type="InterPro" id="IPR050540">
    <property type="entry name" value="F-actin_Monoox_Mical"/>
</dbReference>
<feature type="region of interest" description="Disordered" evidence="4">
    <location>
        <begin position="310"/>
        <end position="340"/>
    </location>
</feature>
<feature type="domain" description="Calponin-homology (CH)" evidence="5">
    <location>
        <begin position="672"/>
        <end position="779"/>
    </location>
</feature>
<dbReference type="PANTHER" id="PTHR23167">
    <property type="entry name" value="CALPONIN HOMOLOGY DOMAIN-CONTAINING PROTEIN DDB_G0272472-RELATED"/>
    <property type="match status" value="1"/>
</dbReference>
<feature type="compositionally biased region" description="Basic and acidic residues" evidence="4">
    <location>
        <begin position="491"/>
        <end position="508"/>
    </location>
</feature>
<feature type="region of interest" description="Disordered" evidence="4">
    <location>
        <begin position="491"/>
        <end position="668"/>
    </location>
</feature>
<feature type="compositionally biased region" description="Polar residues" evidence="4">
    <location>
        <begin position="522"/>
        <end position="564"/>
    </location>
</feature>
<feature type="region of interest" description="Disordered" evidence="4">
    <location>
        <begin position="134"/>
        <end position="211"/>
    </location>
</feature>
<evidence type="ECO:0000256" key="2">
    <source>
        <dbReference type="ARBA" id="ARBA00023054"/>
    </source>
</evidence>
<dbReference type="EMBL" id="SWJQ01000136">
    <property type="protein sequence ID" value="TRZ20906.1"/>
    <property type="molecule type" value="Genomic_DNA"/>
</dbReference>
<keyword evidence="2" id="KW-0175">Coiled coil</keyword>
<dbReference type="AlphaFoldDB" id="A0A8K1GN88"/>
<keyword evidence="7" id="KW-1185">Reference proteome</keyword>
<evidence type="ECO:0000313" key="7">
    <source>
        <dbReference type="Proteomes" id="UP000796761"/>
    </source>
</evidence>
<feature type="compositionally biased region" description="Polar residues" evidence="4">
    <location>
        <begin position="653"/>
        <end position="668"/>
    </location>
</feature>
<feature type="compositionally biased region" description="Low complexity" evidence="4">
    <location>
        <begin position="246"/>
        <end position="259"/>
    </location>
</feature>
<feature type="compositionally biased region" description="Low complexity" evidence="4">
    <location>
        <begin position="575"/>
        <end position="593"/>
    </location>
</feature>
<dbReference type="Gene3D" id="1.10.418.10">
    <property type="entry name" value="Calponin-like domain"/>
    <property type="match status" value="1"/>
</dbReference>
<dbReference type="CDD" id="cd21258">
    <property type="entry name" value="CH_SMTNA"/>
    <property type="match status" value="1"/>
</dbReference>
<dbReference type="Pfam" id="PF12510">
    <property type="entry name" value="Smoothelin"/>
    <property type="match status" value="3"/>
</dbReference>
<evidence type="ECO:0000256" key="1">
    <source>
        <dbReference type="ARBA" id="ARBA00022553"/>
    </source>
</evidence>
<comment type="similarity">
    <text evidence="3">Belongs to the smoothelin family.</text>
</comment>
<feature type="compositionally biased region" description="Basic and acidic residues" evidence="4">
    <location>
        <begin position="611"/>
        <end position="623"/>
    </location>
</feature>
<dbReference type="SUPFAM" id="SSF47576">
    <property type="entry name" value="Calponin-homology domain, CH-domain"/>
    <property type="match status" value="1"/>
</dbReference>
<feature type="region of interest" description="Disordered" evidence="4">
    <location>
        <begin position="228"/>
        <end position="294"/>
    </location>
</feature>
<evidence type="ECO:0000259" key="5">
    <source>
        <dbReference type="PROSITE" id="PS50021"/>
    </source>
</evidence>
<name>A0A8K1GN88_9PASS</name>
<sequence length="790" mass="87654">MSQESLLGMDEGALRKLLEATLDLAERRRIRSAIRELQRQELERDEETLASKRFRPERSSHRQDNKENWPQSQRLEEEQQAALAALSEQLEAITSVEELTKLLRAAGEYEERKLIRAAIRKLRAEEIEAATLAGNVQSSRRDGSKPPTVPGETKIVQRDNAETPALTGSEESCDEGSTKPPGKDKSGESSQQDNTEPALAGPEESSCRLPEQNLFSRTAVVSGTLVLLELQPAPEPSPEPEDGGEDLQQGHPQGQPQAAWKEGNLGSPASAPEPGVVQSPRGEQLIPGQPSAGSQVQNWWQLPLPSLPRAGSLWRGPRTAPPAPAQNARGNGGGGAEQLLAAPRPTGSRLDAMKTFFTIEIKDGRVQPLAPRITATPGGQRAEVTLGLRNTPIRITTIPSSVSSICNISSVSSNVTKMEPEVVEQHQAPRREPELPNGMEKVQVREVERRSKLNVEELSKIEDEDVLDKMLDRTTDFEERRLIRNAMRELRQRKRDQQEKERDQRLQEARSQSVAGRAGHATETTTRQSTQSADGSARSTVTKTERLVQSSDGTKTSRTTTMESSYVKRSDNGNSTFVQTKSSYSSSSKKTGSIFDREDESASRQSSLAALERRQAEKKKELMKAQSMPKTSTSQARKAMMEKLQKEGGSPNPAASQTTVQRSSSFGVPNANSIKQMLLDWCRAKTRGYEHVDIQNFSSSWSDGMAFCALVHNFFPDAFDYSKLTPQNRRQNFEVAFSSAETLVDCVPLVEVEDMMIMGKKPDAKCVFTYVQSLYNHLRRHELRMRQKEC</sequence>
<dbReference type="Pfam" id="PF00307">
    <property type="entry name" value="CH"/>
    <property type="match status" value="1"/>
</dbReference>
<accession>A0A8K1GN88</accession>
<feature type="region of interest" description="Disordered" evidence="4">
    <location>
        <begin position="41"/>
        <end position="80"/>
    </location>
</feature>
<feature type="compositionally biased region" description="Basic and acidic residues" evidence="4">
    <location>
        <begin position="41"/>
        <end position="67"/>
    </location>
</feature>
<evidence type="ECO:0000256" key="4">
    <source>
        <dbReference type="SAM" id="MobiDB-lite"/>
    </source>
</evidence>
<reference evidence="6" key="1">
    <citation type="submission" date="2019-04" db="EMBL/GenBank/DDBJ databases">
        <title>Genome assembly of Zosterops borbonicus 15179.</title>
        <authorList>
            <person name="Leroy T."/>
            <person name="Anselmetti Y."/>
            <person name="Tilak M.-K."/>
            <person name="Nabholz B."/>
        </authorList>
    </citation>
    <scope>NUCLEOTIDE SEQUENCE</scope>
    <source>
        <strain evidence="6">HGM_15179</strain>
        <tissue evidence="6">Muscle</tissue>
    </source>
</reference>
<dbReference type="InterPro" id="IPR036872">
    <property type="entry name" value="CH_dom_sf"/>
</dbReference>
<comment type="caution">
    <text evidence="6">The sequence shown here is derived from an EMBL/GenBank/DDBJ whole genome shotgun (WGS) entry which is preliminary data.</text>
</comment>
<dbReference type="FunFam" id="1.10.418.10:FF:000009">
    <property type="entry name" value="smoothelin isoform X2"/>
    <property type="match status" value="1"/>
</dbReference>
<dbReference type="OrthoDB" id="10017054at2759"/>
<dbReference type="PANTHER" id="PTHR23167:SF52">
    <property type="entry name" value="SMOOTHELIN"/>
    <property type="match status" value="1"/>
</dbReference>
<dbReference type="InterPro" id="IPR022189">
    <property type="entry name" value="SMTN"/>
</dbReference>
<dbReference type="InterPro" id="IPR001715">
    <property type="entry name" value="CH_dom"/>
</dbReference>
<dbReference type="Proteomes" id="UP000796761">
    <property type="component" value="Unassembled WGS sequence"/>
</dbReference>
<protein>
    <recommendedName>
        <fullName evidence="5">Calponin-homology (CH) domain-containing protein</fullName>
    </recommendedName>
</protein>
<evidence type="ECO:0000313" key="6">
    <source>
        <dbReference type="EMBL" id="TRZ20906.1"/>
    </source>
</evidence>
<organism evidence="6 7">
    <name type="scientific">Zosterops borbonicus</name>
    <dbReference type="NCBI Taxonomy" id="364589"/>
    <lineage>
        <taxon>Eukaryota</taxon>
        <taxon>Metazoa</taxon>
        <taxon>Chordata</taxon>
        <taxon>Craniata</taxon>
        <taxon>Vertebrata</taxon>
        <taxon>Euteleostomi</taxon>
        <taxon>Archelosauria</taxon>
        <taxon>Archosauria</taxon>
        <taxon>Dinosauria</taxon>
        <taxon>Saurischia</taxon>
        <taxon>Theropoda</taxon>
        <taxon>Coelurosauria</taxon>
        <taxon>Aves</taxon>
        <taxon>Neognathae</taxon>
        <taxon>Neoaves</taxon>
        <taxon>Telluraves</taxon>
        <taxon>Australaves</taxon>
        <taxon>Passeriformes</taxon>
        <taxon>Sylvioidea</taxon>
        <taxon>Zosteropidae</taxon>
        <taxon>Zosterops</taxon>
    </lineage>
</organism>
<dbReference type="SMART" id="SM00033">
    <property type="entry name" value="CH"/>
    <property type="match status" value="1"/>
</dbReference>
<dbReference type="PROSITE" id="PS50021">
    <property type="entry name" value="CH"/>
    <property type="match status" value="1"/>
</dbReference>
<proteinExistence type="inferred from homology"/>
<gene>
    <name evidence="6" type="ORF">HGM15179_006087</name>
</gene>
<keyword evidence="1" id="KW-0597">Phosphoprotein</keyword>